<dbReference type="SUPFAM" id="SSF50939">
    <property type="entry name" value="Sialidases"/>
    <property type="match status" value="1"/>
</dbReference>
<dbReference type="Gene3D" id="2.130.10.10">
    <property type="entry name" value="YVTN repeat-like/Quinoprotein amine dehydrogenase"/>
    <property type="match status" value="1"/>
</dbReference>
<accession>A0A9X1WZM1</accession>
<keyword evidence="1" id="KW-0602">Photosynthesis</keyword>
<protein>
    <submittedName>
        <fullName evidence="5">YCF48-related protein</fullName>
    </submittedName>
</protein>
<dbReference type="InterPro" id="IPR036278">
    <property type="entry name" value="Sialidase_sf"/>
</dbReference>
<sequence>MARLYFFLLVLLFAINCSAQKIEVIEQGIHTNIRGMSVLNDRVAWVSGSNGYVGCSANGGKTWRWQQVKGYEKSDFRDIEAFSEKEAVIISSGTPALILRTTDGGATWKACYRNEDKAYFLDAMDFKDSKHGYVLGDPIDGKFMLLETTDGGTTWNEFAHRPDAVDGEAAFAASGTCFRITGKSQLIIVTGGKATRVLTLQKAADHWHADNLGVKTVKESKGAFSVNETGTIVVGGDYASDKQTEETAFTRVENSSGWIESKVLPAGFQSCVTNISKDIVLSTGTSGTNISTDGGISWKQIVKESFNVCAKAKRGKLVLLAGANGRIALFKLY</sequence>
<reference evidence="5" key="1">
    <citation type="submission" date="2022-04" db="EMBL/GenBank/DDBJ databases">
        <title>Mucilaginibacter sp. RS28 isolated from freshwater.</title>
        <authorList>
            <person name="Ko S.-R."/>
        </authorList>
    </citation>
    <scope>NUCLEOTIDE SEQUENCE</scope>
    <source>
        <strain evidence="5">RS28</strain>
    </source>
</reference>
<dbReference type="InterPro" id="IPR002860">
    <property type="entry name" value="BNR_rpt"/>
</dbReference>
<dbReference type="GO" id="GO:0015979">
    <property type="term" value="P:photosynthesis"/>
    <property type="evidence" value="ECO:0007669"/>
    <property type="project" value="UniProtKB-KW"/>
</dbReference>
<name>A0A9X1WZM1_9SPHI</name>
<feature type="signal peptide" evidence="3">
    <location>
        <begin position="1"/>
        <end position="19"/>
    </location>
</feature>
<dbReference type="GO" id="GO:0009523">
    <property type="term" value="C:photosystem II"/>
    <property type="evidence" value="ECO:0007669"/>
    <property type="project" value="UniProtKB-KW"/>
</dbReference>
<evidence type="ECO:0000313" key="5">
    <source>
        <dbReference type="EMBL" id="MCJ8208552.1"/>
    </source>
</evidence>
<keyword evidence="3" id="KW-0732">Signal</keyword>
<dbReference type="EMBL" id="JALJEJ010000001">
    <property type="protein sequence ID" value="MCJ8208552.1"/>
    <property type="molecule type" value="Genomic_DNA"/>
</dbReference>
<evidence type="ECO:0000256" key="1">
    <source>
        <dbReference type="ARBA" id="ARBA00022531"/>
    </source>
</evidence>
<dbReference type="PANTHER" id="PTHR47199">
    <property type="entry name" value="PHOTOSYSTEM II STABILITY/ASSEMBLY FACTOR HCF136, CHLOROPLASTIC"/>
    <property type="match status" value="1"/>
</dbReference>
<feature type="domain" description="Photosynthesis system II assembly factor Ycf48/Hcf136-like" evidence="4">
    <location>
        <begin position="20"/>
        <end position="110"/>
    </location>
</feature>
<keyword evidence="6" id="KW-1185">Reference proteome</keyword>
<feature type="chain" id="PRO_5040915455" evidence="3">
    <location>
        <begin position="20"/>
        <end position="333"/>
    </location>
</feature>
<evidence type="ECO:0000256" key="3">
    <source>
        <dbReference type="SAM" id="SignalP"/>
    </source>
</evidence>
<dbReference type="Pfam" id="PF02012">
    <property type="entry name" value="BNR"/>
    <property type="match status" value="1"/>
</dbReference>
<evidence type="ECO:0000259" key="4">
    <source>
        <dbReference type="Pfam" id="PF14870"/>
    </source>
</evidence>
<dbReference type="InterPro" id="IPR015943">
    <property type="entry name" value="WD40/YVTN_repeat-like_dom_sf"/>
</dbReference>
<evidence type="ECO:0000256" key="2">
    <source>
        <dbReference type="ARBA" id="ARBA00023276"/>
    </source>
</evidence>
<proteinExistence type="predicted"/>
<dbReference type="Proteomes" id="UP001139450">
    <property type="component" value="Unassembled WGS sequence"/>
</dbReference>
<organism evidence="5 6">
    <name type="scientific">Mucilaginibacter straminoryzae</name>
    <dbReference type="NCBI Taxonomy" id="2932774"/>
    <lineage>
        <taxon>Bacteria</taxon>
        <taxon>Pseudomonadati</taxon>
        <taxon>Bacteroidota</taxon>
        <taxon>Sphingobacteriia</taxon>
        <taxon>Sphingobacteriales</taxon>
        <taxon>Sphingobacteriaceae</taxon>
        <taxon>Mucilaginibacter</taxon>
    </lineage>
</organism>
<dbReference type="RefSeq" id="WP_245128380.1">
    <property type="nucleotide sequence ID" value="NZ_JALJEJ010000001.1"/>
</dbReference>
<comment type="caution">
    <text evidence="5">The sequence shown here is derived from an EMBL/GenBank/DDBJ whole genome shotgun (WGS) entry which is preliminary data.</text>
</comment>
<dbReference type="AlphaFoldDB" id="A0A9X1WZM1"/>
<dbReference type="PANTHER" id="PTHR47199:SF2">
    <property type="entry name" value="PHOTOSYSTEM II STABILITY_ASSEMBLY FACTOR HCF136, CHLOROPLASTIC"/>
    <property type="match status" value="1"/>
</dbReference>
<keyword evidence="2" id="KW-0604">Photosystem II</keyword>
<dbReference type="InterPro" id="IPR028203">
    <property type="entry name" value="PSII_CF48-like_dom"/>
</dbReference>
<dbReference type="Pfam" id="PF14870">
    <property type="entry name" value="PSII_BNR"/>
    <property type="match status" value="1"/>
</dbReference>
<evidence type="ECO:0000313" key="6">
    <source>
        <dbReference type="Proteomes" id="UP001139450"/>
    </source>
</evidence>
<gene>
    <name evidence="5" type="ORF">MUY27_02445</name>
</gene>